<sequence>MPNAPQSMGISLVETIRGDILAARLTPGTKLTVKMLSDIYDCGASPVREALNRLTSEGLVDRIDRRGFFVSGISADDLADILFNRCLLEGEALRRSIARGGAEWEEAVLISHYRLSVLPRQIEEGAGPRPNPVWEVAHKRFHMALLSACGSRLLLESCERLHELNNRYRHFSRIAGGPVRSIETEHRRLCDLVLARRAEDAVQALTEHYQRTGDAVLKARIETRPEAHGTPAERPHFPPTDGANAL</sequence>
<keyword evidence="7" id="KW-1185">Reference proteome</keyword>
<dbReference type="GO" id="GO:0003700">
    <property type="term" value="F:DNA-binding transcription factor activity"/>
    <property type="evidence" value="ECO:0007669"/>
    <property type="project" value="InterPro"/>
</dbReference>
<keyword evidence="2 6" id="KW-0238">DNA-binding</keyword>
<evidence type="ECO:0000256" key="1">
    <source>
        <dbReference type="ARBA" id="ARBA00023015"/>
    </source>
</evidence>
<feature type="domain" description="HTH gntR-type" evidence="5">
    <location>
        <begin position="6"/>
        <end position="73"/>
    </location>
</feature>
<dbReference type="PANTHER" id="PTHR43537">
    <property type="entry name" value="TRANSCRIPTIONAL REGULATOR, GNTR FAMILY"/>
    <property type="match status" value="1"/>
</dbReference>
<dbReference type="InterPro" id="IPR000524">
    <property type="entry name" value="Tscrpt_reg_HTH_GntR"/>
</dbReference>
<evidence type="ECO:0000256" key="3">
    <source>
        <dbReference type="ARBA" id="ARBA00023163"/>
    </source>
</evidence>
<dbReference type="CDD" id="cd07377">
    <property type="entry name" value="WHTH_GntR"/>
    <property type="match status" value="1"/>
</dbReference>
<dbReference type="InterPro" id="IPR008920">
    <property type="entry name" value="TF_FadR/GntR_C"/>
</dbReference>
<dbReference type="PANTHER" id="PTHR43537:SF20">
    <property type="entry name" value="HTH-TYPE TRANSCRIPTIONAL REPRESSOR GLAR"/>
    <property type="match status" value="1"/>
</dbReference>
<dbReference type="SMART" id="SM00345">
    <property type="entry name" value="HTH_GNTR"/>
    <property type="match status" value="1"/>
</dbReference>
<proteinExistence type="predicted"/>
<protein>
    <submittedName>
        <fullName evidence="6">DNA-binding GntR family transcriptional regulator</fullName>
    </submittedName>
</protein>
<evidence type="ECO:0000256" key="4">
    <source>
        <dbReference type="SAM" id="MobiDB-lite"/>
    </source>
</evidence>
<dbReference type="EMBL" id="QGGW01000001">
    <property type="protein sequence ID" value="PWK62272.1"/>
    <property type="molecule type" value="Genomic_DNA"/>
</dbReference>
<name>A0A316GQG5_9RHOB</name>
<dbReference type="RefSeq" id="WP_170118970.1">
    <property type="nucleotide sequence ID" value="NZ_QGGW01000001.1"/>
</dbReference>
<keyword evidence="3" id="KW-0804">Transcription</keyword>
<keyword evidence="1" id="KW-0805">Transcription regulation</keyword>
<feature type="region of interest" description="Disordered" evidence="4">
    <location>
        <begin position="225"/>
        <end position="246"/>
    </location>
</feature>
<dbReference type="InterPro" id="IPR036388">
    <property type="entry name" value="WH-like_DNA-bd_sf"/>
</dbReference>
<dbReference type="InterPro" id="IPR036390">
    <property type="entry name" value="WH_DNA-bd_sf"/>
</dbReference>
<evidence type="ECO:0000259" key="5">
    <source>
        <dbReference type="PROSITE" id="PS50949"/>
    </source>
</evidence>
<comment type="caution">
    <text evidence="6">The sequence shown here is derived from an EMBL/GenBank/DDBJ whole genome shotgun (WGS) entry which is preliminary data.</text>
</comment>
<dbReference type="GO" id="GO:0003677">
    <property type="term" value="F:DNA binding"/>
    <property type="evidence" value="ECO:0007669"/>
    <property type="project" value="UniProtKB-KW"/>
</dbReference>
<feature type="compositionally biased region" description="Basic and acidic residues" evidence="4">
    <location>
        <begin position="225"/>
        <end position="236"/>
    </location>
</feature>
<dbReference type="SMART" id="SM00895">
    <property type="entry name" value="FCD"/>
    <property type="match status" value="1"/>
</dbReference>
<organism evidence="6 7">
    <name type="scientific">Roseicyclus mahoneyensis</name>
    <dbReference type="NCBI Taxonomy" id="164332"/>
    <lineage>
        <taxon>Bacteria</taxon>
        <taxon>Pseudomonadati</taxon>
        <taxon>Pseudomonadota</taxon>
        <taxon>Alphaproteobacteria</taxon>
        <taxon>Rhodobacterales</taxon>
        <taxon>Roseobacteraceae</taxon>
        <taxon>Roseicyclus</taxon>
    </lineage>
</organism>
<evidence type="ECO:0000313" key="6">
    <source>
        <dbReference type="EMBL" id="PWK62272.1"/>
    </source>
</evidence>
<dbReference type="SUPFAM" id="SSF46785">
    <property type="entry name" value="Winged helix' DNA-binding domain"/>
    <property type="match status" value="1"/>
</dbReference>
<gene>
    <name evidence="6" type="ORF">C7455_101298</name>
</gene>
<dbReference type="Gene3D" id="1.20.120.530">
    <property type="entry name" value="GntR ligand-binding domain-like"/>
    <property type="match status" value="1"/>
</dbReference>
<dbReference type="InterPro" id="IPR011711">
    <property type="entry name" value="GntR_C"/>
</dbReference>
<accession>A0A316GQG5</accession>
<dbReference type="Proteomes" id="UP000245708">
    <property type="component" value="Unassembled WGS sequence"/>
</dbReference>
<dbReference type="Pfam" id="PF07729">
    <property type="entry name" value="FCD"/>
    <property type="match status" value="1"/>
</dbReference>
<dbReference type="Pfam" id="PF00392">
    <property type="entry name" value="GntR"/>
    <property type="match status" value="1"/>
</dbReference>
<dbReference type="PROSITE" id="PS50949">
    <property type="entry name" value="HTH_GNTR"/>
    <property type="match status" value="1"/>
</dbReference>
<reference evidence="6 7" key="1">
    <citation type="submission" date="2018-05" db="EMBL/GenBank/DDBJ databases">
        <title>Genomic Encyclopedia of Type Strains, Phase IV (KMG-IV): sequencing the most valuable type-strain genomes for metagenomic binning, comparative biology and taxonomic classification.</title>
        <authorList>
            <person name="Goeker M."/>
        </authorList>
    </citation>
    <scope>NUCLEOTIDE SEQUENCE [LARGE SCALE GENOMIC DNA]</scope>
    <source>
        <strain evidence="6 7">DSM 16097</strain>
    </source>
</reference>
<evidence type="ECO:0000313" key="7">
    <source>
        <dbReference type="Proteomes" id="UP000245708"/>
    </source>
</evidence>
<evidence type="ECO:0000256" key="2">
    <source>
        <dbReference type="ARBA" id="ARBA00023125"/>
    </source>
</evidence>
<dbReference type="AlphaFoldDB" id="A0A316GQG5"/>
<dbReference type="SUPFAM" id="SSF48008">
    <property type="entry name" value="GntR ligand-binding domain-like"/>
    <property type="match status" value="1"/>
</dbReference>
<dbReference type="Gene3D" id="1.10.10.10">
    <property type="entry name" value="Winged helix-like DNA-binding domain superfamily/Winged helix DNA-binding domain"/>
    <property type="match status" value="1"/>
</dbReference>